<proteinExistence type="predicted"/>
<evidence type="ECO:0000313" key="1">
    <source>
        <dbReference type="EMBL" id="AWY06151.1"/>
    </source>
</evidence>
<dbReference type="GeneID" id="54993565"/>
<dbReference type="Proteomes" id="UP000250774">
    <property type="component" value="Segment"/>
</dbReference>
<protein>
    <submittedName>
        <fullName evidence="1">Uncharacterized protein</fullName>
    </submittedName>
</protein>
<evidence type="ECO:0000313" key="2">
    <source>
        <dbReference type="Proteomes" id="UP000250774"/>
    </source>
</evidence>
<accession>A0A2Z4Q7Z7</accession>
<name>A0A2Z4Q7Z7_9CAUD</name>
<dbReference type="EMBL" id="MH271313">
    <property type="protein sequence ID" value="AWY06151.1"/>
    <property type="molecule type" value="Genomic_DNA"/>
</dbReference>
<dbReference type="KEGG" id="vg:54993565"/>
<organism evidence="1 2">
    <name type="scientific">Gordonia phage Suzy</name>
    <dbReference type="NCBI Taxonomy" id="2201430"/>
    <lineage>
        <taxon>Viruses</taxon>
        <taxon>Duplodnaviria</taxon>
        <taxon>Heunggongvirae</taxon>
        <taxon>Uroviricota</taxon>
        <taxon>Caudoviricetes</taxon>
        <taxon>Terapinvirus</taxon>
        <taxon>Terapinvirus suzy</taxon>
    </lineage>
</organism>
<dbReference type="RefSeq" id="YP_009803007.1">
    <property type="nucleotide sequence ID" value="NC_047990.1"/>
</dbReference>
<reference evidence="2" key="1">
    <citation type="submission" date="2018-04" db="EMBL/GenBank/DDBJ databases">
        <authorList>
            <person name="Harrington T."/>
            <person name="Washburn E."/>
            <person name="Bricker J."/>
            <person name="McKinney A."/>
            <person name="Betsko A.J."/>
            <person name="Garlena R.A."/>
            <person name="Russell D.A."/>
            <person name="Pope W.A."/>
            <person name="Jacobs-Sera D."/>
            <person name="Hatfull G.F."/>
        </authorList>
    </citation>
    <scope>NUCLEOTIDE SEQUENCE [LARGE SCALE GENOMIC DNA]</scope>
</reference>
<keyword evidence="2" id="KW-1185">Reference proteome</keyword>
<gene>
    <name evidence="1" type="primary">46</name>
    <name evidence="1" type="ORF">PBI_SUZY_46</name>
</gene>
<sequence>MKVVFWDDTTKQDVTILDAEEKAVCTWPECNERAVVQLRITGSVPHHECRVHADNILSKLIFIGVLP</sequence>